<dbReference type="InterPro" id="IPR012341">
    <property type="entry name" value="6hp_glycosidase-like_sf"/>
</dbReference>
<feature type="signal peptide" evidence="4">
    <location>
        <begin position="1"/>
        <end position="25"/>
    </location>
</feature>
<evidence type="ECO:0000256" key="4">
    <source>
        <dbReference type="SAM" id="SignalP"/>
    </source>
</evidence>
<dbReference type="InterPro" id="IPR014756">
    <property type="entry name" value="Ig_E-set"/>
</dbReference>
<proteinExistence type="inferred from homology"/>
<feature type="domain" description="Cellulase Ig-like" evidence="6">
    <location>
        <begin position="268"/>
        <end position="345"/>
    </location>
</feature>
<keyword evidence="2" id="KW-0119">Carbohydrate metabolism</keyword>
<evidence type="ECO:0000313" key="7">
    <source>
        <dbReference type="EMBL" id="GGY66269.1"/>
    </source>
</evidence>
<evidence type="ECO:0000256" key="1">
    <source>
        <dbReference type="ARBA" id="ARBA00007072"/>
    </source>
</evidence>
<dbReference type="CDD" id="cd02850">
    <property type="entry name" value="E_set_Cellulase_N"/>
    <property type="match status" value="1"/>
</dbReference>
<protein>
    <recommendedName>
        <fullName evidence="9">Glycoside hydrolase</fullName>
    </recommendedName>
</protein>
<dbReference type="Gene3D" id="1.50.10.10">
    <property type="match status" value="1"/>
</dbReference>
<dbReference type="Pfam" id="PF02927">
    <property type="entry name" value="CelD_N"/>
    <property type="match status" value="1"/>
</dbReference>
<dbReference type="InterPro" id="IPR004197">
    <property type="entry name" value="Cellulase_Ig-like"/>
</dbReference>
<dbReference type="SUPFAM" id="SSF81296">
    <property type="entry name" value="E set domains"/>
    <property type="match status" value="1"/>
</dbReference>
<sequence length="827" mass="92549">MSIPRRHLSAALFSLAFLLPQYTWSDSTKLTLNDKDYFEQPGLNVMVFSNWYDGLFSDSKTSGVELIHHGLRTATNGDVRLNATPEQWDMTPLFKERKINRAEQSIEAFMYYPNEKFDFSIKVTKNETGVRIAVNLPKPLPASLEGKAGFNLEFLPSAYFHQAFMMDTTTGTFPIYPGGAKEVNGSAEPTLLANGKHLVLAPNNTERRVSIESNSTPLELYDGRGKAQNGWFVVRSKIPAGKSGAVIEWQLNAGTIKDWVRTPVIGHSQVGYHPAQQKVAVIELDKNDKTNPPAKLFKIAADGSETLVLEKTLGNWGRYLRYEYRQFDFSKVQEEGLYKIVYGDQQAGPFRIAKDVYTSAWFPSLDMYLPIQMDHVTVNEAYRVWHGVSHLDDALQAPVNHEHFDLYRQGPTTDTPYKPGEHIPGLDIGGWFDAGDYDIRTQTNYDVVMNLVNTWERFGIKRDVTSVDYKKRFVDLHVADGKPDLLQQIEHGTLGLIAQHRAVGHAIHGIVEAHIDQYTHLGDAITKTDNLVYDSSKKEGESDGVKSGNFDDRWAFTSKSTPLNYGSIAALAAASRALKGYNDELAAECLATAKKVWDEENAKAKPDSFHHGNTTGGRLEDEKVKAATELLIATGDQKYSKAIEKLLPTKPMDFAIRLPWLMRAMPHMPSDYTAKMRKFAEGYKKAMAVNEAKNPYGVTITEGGWAGNSFVIRGAINNYYLHKAFPDLVDREAVFKGITYLYGTHPAHNLSFVSNVGTHAKEVAYGMNRADFSFIPGGVVPGVLVLKPDYPENHEDWPFFWGENEYVVDEAAVHIFLANAVADLLKE</sequence>
<keyword evidence="3" id="KW-0624">Polysaccharide degradation</keyword>
<dbReference type="InterPro" id="IPR013783">
    <property type="entry name" value="Ig-like_fold"/>
</dbReference>
<dbReference type="InterPro" id="IPR008928">
    <property type="entry name" value="6-hairpin_glycosidase_sf"/>
</dbReference>
<dbReference type="EMBL" id="BMYZ01000001">
    <property type="protein sequence ID" value="GGY66269.1"/>
    <property type="molecule type" value="Genomic_DNA"/>
</dbReference>
<dbReference type="RefSeq" id="WP_189416182.1">
    <property type="nucleotide sequence ID" value="NZ_BMYZ01000001.1"/>
</dbReference>
<keyword evidence="8" id="KW-1185">Reference proteome</keyword>
<feature type="domain" description="Glycoside hydrolase family 9" evidence="5">
    <location>
        <begin position="385"/>
        <end position="809"/>
    </location>
</feature>
<accession>A0ABQ3AV51</accession>
<gene>
    <name evidence="7" type="ORF">GCM10011613_07730</name>
</gene>
<evidence type="ECO:0000313" key="8">
    <source>
        <dbReference type="Proteomes" id="UP000619761"/>
    </source>
</evidence>
<feature type="chain" id="PRO_5046455839" description="Glycoside hydrolase" evidence="4">
    <location>
        <begin position="26"/>
        <end position="827"/>
    </location>
</feature>
<evidence type="ECO:0000259" key="6">
    <source>
        <dbReference type="Pfam" id="PF02927"/>
    </source>
</evidence>
<comment type="caution">
    <text evidence="7">The sequence shown here is derived from an EMBL/GenBank/DDBJ whole genome shotgun (WGS) entry which is preliminary data.</text>
</comment>
<comment type="similarity">
    <text evidence="1">Belongs to the glycosyl hydrolase 9 (cellulase E) family.</text>
</comment>
<evidence type="ECO:0000256" key="2">
    <source>
        <dbReference type="ARBA" id="ARBA00023277"/>
    </source>
</evidence>
<reference evidence="8" key="1">
    <citation type="journal article" date="2019" name="Int. J. Syst. Evol. Microbiol.">
        <title>The Global Catalogue of Microorganisms (GCM) 10K type strain sequencing project: providing services to taxonomists for standard genome sequencing and annotation.</title>
        <authorList>
            <consortium name="The Broad Institute Genomics Platform"/>
            <consortium name="The Broad Institute Genome Sequencing Center for Infectious Disease"/>
            <person name="Wu L."/>
            <person name="Ma J."/>
        </authorList>
    </citation>
    <scope>NUCLEOTIDE SEQUENCE [LARGE SCALE GENOMIC DNA]</scope>
    <source>
        <strain evidence="8">KCTC 32239</strain>
    </source>
</reference>
<evidence type="ECO:0000256" key="3">
    <source>
        <dbReference type="ARBA" id="ARBA00023326"/>
    </source>
</evidence>
<dbReference type="Proteomes" id="UP000619761">
    <property type="component" value="Unassembled WGS sequence"/>
</dbReference>
<name>A0ABQ3AV51_9GAMM</name>
<keyword evidence="4" id="KW-0732">Signal</keyword>
<dbReference type="Gene3D" id="2.60.40.10">
    <property type="entry name" value="Immunoglobulins"/>
    <property type="match status" value="1"/>
</dbReference>
<dbReference type="InterPro" id="IPR001701">
    <property type="entry name" value="Glyco_hydro_9"/>
</dbReference>
<evidence type="ECO:0008006" key="9">
    <source>
        <dbReference type="Google" id="ProtNLM"/>
    </source>
</evidence>
<evidence type="ECO:0000259" key="5">
    <source>
        <dbReference type="Pfam" id="PF00759"/>
    </source>
</evidence>
<dbReference type="SUPFAM" id="SSF48208">
    <property type="entry name" value="Six-hairpin glycosidases"/>
    <property type="match status" value="1"/>
</dbReference>
<organism evidence="7 8">
    <name type="scientific">Cellvibrio zantedeschiae</name>
    <dbReference type="NCBI Taxonomy" id="1237077"/>
    <lineage>
        <taxon>Bacteria</taxon>
        <taxon>Pseudomonadati</taxon>
        <taxon>Pseudomonadota</taxon>
        <taxon>Gammaproteobacteria</taxon>
        <taxon>Cellvibrionales</taxon>
        <taxon>Cellvibrionaceae</taxon>
        <taxon>Cellvibrio</taxon>
    </lineage>
</organism>
<dbReference type="Pfam" id="PF00759">
    <property type="entry name" value="Glyco_hydro_9"/>
    <property type="match status" value="1"/>
</dbReference>